<name>A0AAF1B2P3_DAUCS</name>
<reference evidence="9" key="2">
    <citation type="submission" date="2022-03" db="EMBL/GenBank/DDBJ databases">
        <title>Draft title - Genomic analysis of global carrot germplasm unveils the trajectory of domestication and the origin of high carotenoid orange carrot.</title>
        <authorList>
            <person name="Iorizzo M."/>
            <person name="Ellison S."/>
            <person name="Senalik D."/>
            <person name="Macko-Podgorni A."/>
            <person name="Grzebelus D."/>
            <person name="Bostan H."/>
            <person name="Rolling W."/>
            <person name="Curaba J."/>
            <person name="Simon P."/>
        </authorList>
    </citation>
    <scope>NUCLEOTIDE SEQUENCE</scope>
    <source>
        <tissue evidence="9">Leaf</tissue>
    </source>
</reference>
<dbReference type="Pfam" id="PF18117">
    <property type="entry name" value="EDS1_EP"/>
    <property type="match status" value="1"/>
</dbReference>
<evidence type="ECO:0000256" key="1">
    <source>
        <dbReference type="ARBA" id="ARBA00004123"/>
    </source>
</evidence>
<organism evidence="9 10">
    <name type="scientific">Daucus carota subsp. sativus</name>
    <name type="common">Carrot</name>
    <dbReference type="NCBI Taxonomy" id="79200"/>
    <lineage>
        <taxon>Eukaryota</taxon>
        <taxon>Viridiplantae</taxon>
        <taxon>Streptophyta</taxon>
        <taxon>Embryophyta</taxon>
        <taxon>Tracheophyta</taxon>
        <taxon>Spermatophyta</taxon>
        <taxon>Magnoliopsida</taxon>
        <taxon>eudicotyledons</taxon>
        <taxon>Gunneridae</taxon>
        <taxon>Pentapetalae</taxon>
        <taxon>asterids</taxon>
        <taxon>campanulids</taxon>
        <taxon>Apiales</taxon>
        <taxon>Apiaceae</taxon>
        <taxon>Apioideae</taxon>
        <taxon>Scandiceae</taxon>
        <taxon>Daucinae</taxon>
        <taxon>Daucus</taxon>
        <taxon>Daucus sect. Daucus</taxon>
    </lineage>
</organism>
<evidence type="ECO:0000256" key="4">
    <source>
        <dbReference type="ARBA" id="ARBA00022801"/>
    </source>
</evidence>
<dbReference type="PANTHER" id="PTHR47090:SF2">
    <property type="entry name" value="PROTEIN EDS1-RELATED"/>
    <property type="match status" value="1"/>
</dbReference>
<dbReference type="InterPro" id="IPR041266">
    <property type="entry name" value="EDS1_EP"/>
</dbReference>
<dbReference type="InterPro" id="IPR002921">
    <property type="entry name" value="Fungal_lipase-type"/>
</dbReference>
<comment type="subcellular location">
    <subcellularLocation>
        <location evidence="2">Cytoplasm</location>
    </subcellularLocation>
    <subcellularLocation>
        <location evidence="1">Nucleus</location>
    </subcellularLocation>
</comment>
<protein>
    <submittedName>
        <fullName evidence="9">Uncharacterized protein</fullName>
    </submittedName>
</protein>
<dbReference type="GO" id="GO:0006629">
    <property type="term" value="P:lipid metabolic process"/>
    <property type="evidence" value="ECO:0007669"/>
    <property type="project" value="InterPro"/>
</dbReference>
<sequence>MAQGRRSLSERLEMRAEIISKAFELSMNAHKFCGARSDEYLSQEIHNSFEIVFAFPGSWSVNEWFSCSPFGEIKIDLSLFPCLRSIGNQEFAFVNEAFFREFIALLRTSRLAIEVEKAVKDKKQVVFAGHSSGGSLAMLTTVWFLERYTRKNGATTPRCVTFGSPLIGDHIFSHAIRRENWGRCFINFVTKYDIVPLTMLTPLSLIHKTLPRILDFHCPKSEFYKHMMISTSSAASSFYLNVLTQASLVASYVASSFRGSTNILVGNFSKFVELSPYRPFGTYIFCDEDKTSFGMENPDAILQTLFYFSRLSTEEEGPMVACLKLNANMRYEVVLDNCLKMQNFVYLENASDLEAEDIKDTLHDLGLDTRAILSLYAALGFEKQKMKNEAEIEKEIIEKDLCAIQKYKMDCELSKVGYYDAFKMQNNESDFKADVARLELAGIWDEIVDMVKRGEFPDNFEGKKEWIELGTKFRRLLEPLDVANYYMQGRNDDAGSYLIKGRPRRYKFPQRWHEHDKRMVRYETISESCFLGEVEEIKFVSKKTCYEDIKERIVKLEGQVLDWCNNEVLDKDVILESSTFTQWWKSLPDEHKLASCIKHLFVMT</sequence>
<evidence type="ECO:0000313" key="9">
    <source>
        <dbReference type="EMBL" id="WOH03890.1"/>
    </source>
</evidence>
<evidence type="ECO:0000256" key="6">
    <source>
        <dbReference type="ARBA" id="ARBA00023242"/>
    </source>
</evidence>
<keyword evidence="3" id="KW-0963">Cytoplasm</keyword>
<dbReference type="EMBL" id="CP093348">
    <property type="protein sequence ID" value="WOH03890.1"/>
    <property type="molecule type" value="Genomic_DNA"/>
</dbReference>
<keyword evidence="10" id="KW-1185">Reference proteome</keyword>
<dbReference type="InterPro" id="IPR029058">
    <property type="entry name" value="AB_hydrolase_fold"/>
</dbReference>
<evidence type="ECO:0000256" key="3">
    <source>
        <dbReference type="ARBA" id="ARBA00022490"/>
    </source>
</evidence>
<keyword evidence="5" id="KW-0611">Plant defense</keyword>
<dbReference type="Pfam" id="PF01764">
    <property type="entry name" value="Lipase_3"/>
    <property type="match status" value="1"/>
</dbReference>
<reference evidence="9" key="1">
    <citation type="journal article" date="2016" name="Nat. Genet.">
        <title>A high-quality carrot genome assembly provides new insights into carotenoid accumulation and asterid genome evolution.</title>
        <authorList>
            <person name="Iorizzo M."/>
            <person name="Ellison S."/>
            <person name="Senalik D."/>
            <person name="Zeng P."/>
            <person name="Satapoomin P."/>
            <person name="Huang J."/>
            <person name="Bowman M."/>
            <person name="Iovene M."/>
            <person name="Sanseverino W."/>
            <person name="Cavagnaro P."/>
            <person name="Yildiz M."/>
            <person name="Macko-Podgorni A."/>
            <person name="Moranska E."/>
            <person name="Grzebelus E."/>
            <person name="Grzebelus D."/>
            <person name="Ashrafi H."/>
            <person name="Zheng Z."/>
            <person name="Cheng S."/>
            <person name="Spooner D."/>
            <person name="Van Deynze A."/>
            <person name="Simon P."/>
        </authorList>
    </citation>
    <scope>NUCLEOTIDE SEQUENCE</scope>
    <source>
        <tissue evidence="9">Leaf</tissue>
    </source>
</reference>
<dbReference type="KEGG" id="dcr:108227530"/>
<dbReference type="InterPro" id="IPR044214">
    <property type="entry name" value="EDS1-like"/>
</dbReference>
<feature type="domain" description="Fungal lipase-type" evidence="7">
    <location>
        <begin position="108"/>
        <end position="199"/>
    </location>
</feature>
<evidence type="ECO:0000259" key="8">
    <source>
        <dbReference type="Pfam" id="PF18117"/>
    </source>
</evidence>
<feature type="domain" description="EDS1 EP" evidence="8">
    <location>
        <begin position="404"/>
        <end position="598"/>
    </location>
</feature>
<evidence type="ECO:0000256" key="2">
    <source>
        <dbReference type="ARBA" id="ARBA00004496"/>
    </source>
</evidence>
<gene>
    <name evidence="9" type="ORF">DCAR_0623292</name>
</gene>
<dbReference type="GO" id="GO:0005634">
    <property type="term" value="C:nucleus"/>
    <property type="evidence" value="ECO:0007669"/>
    <property type="project" value="UniProtKB-SubCell"/>
</dbReference>
<evidence type="ECO:0000313" key="10">
    <source>
        <dbReference type="Proteomes" id="UP000077755"/>
    </source>
</evidence>
<evidence type="ECO:0000259" key="7">
    <source>
        <dbReference type="Pfam" id="PF01764"/>
    </source>
</evidence>
<keyword evidence="4" id="KW-0378">Hydrolase</keyword>
<dbReference type="GO" id="GO:0016787">
    <property type="term" value="F:hydrolase activity"/>
    <property type="evidence" value="ECO:0007669"/>
    <property type="project" value="UniProtKB-KW"/>
</dbReference>
<dbReference type="GO" id="GO:0006952">
    <property type="term" value="P:defense response"/>
    <property type="evidence" value="ECO:0007669"/>
    <property type="project" value="UniProtKB-KW"/>
</dbReference>
<dbReference type="GO" id="GO:0005737">
    <property type="term" value="C:cytoplasm"/>
    <property type="evidence" value="ECO:0007669"/>
    <property type="project" value="UniProtKB-SubCell"/>
</dbReference>
<accession>A0AAF1B2P3</accession>
<dbReference type="PANTHER" id="PTHR47090">
    <property type="entry name" value="PROTEIN EDS1-RELATED"/>
    <property type="match status" value="1"/>
</dbReference>
<dbReference type="Proteomes" id="UP000077755">
    <property type="component" value="Chromosome 6"/>
</dbReference>
<dbReference type="AlphaFoldDB" id="A0AAF1B2P3"/>
<keyword evidence="6" id="KW-0539">Nucleus</keyword>
<proteinExistence type="predicted"/>
<dbReference type="Gene3D" id="3.40.50.1820">
    <property type="entry name" value="alpha/beta hydrolase"/>
    <property type="match status" value="1"/>
</dbReference>
<evidence type="ECO:0000256" key="5">
    <source>
        <dbReference type="ARBA" id="ARBA00022821"/>
    </source>
</evidence>
<dbReference type="SUPFAM" id="SSF53474">
    <property type="entry name" value="alpha/beta-Hydrolases"/>
    <property type="match status" value="1"/>
</dbReference>